<dbReference type="HOGENOM" id="CLU_652171_0_0_1"/>
<dbReference type="OrthoDB" id="4224127at2759"/>
<reference evidence="1 2" key="2">
    <citation type="journal article" date="2012" name="PLoS Pathog.">
        <title>Diverse lifestyles and strategies of plant pathogenesis encoded in the genomes of eighteen Dothideomycetes fungi.</title>
        <authorList>
            <person name="Ohm R.A."/>
            <person name="Feau N."/>
            <person name="Henrissat B."/>
            <person name="Schoch C.L."/>
            <person name="Horwitz B.A."/>
            <person name="Barry K.W."/>
            <person name="Condon B.J."/>
            <person name="Copeland A.C."/>
            <person name="Dhillon B."/>
            <person name="Glaser F."/>
            <person name="Hesse C.N."/>
            <person name="Kosti I."/>
            <person name="LaButti K."/>
            <person name="Lindquist E.A."/>
            <person name="Lucas S."/>
            <person name="Salamov A.A."/>
            <person name="Bradshaw R.E."/>
            <person name="Ciuffetti L."/>
            <person name="Hamelin R.C."/>
            <person name="Kema G.H.J."/>
            <person name="Lawrence C."/>
            <person name="Scott J.A."/>
            <person name="Spatafora J.W."/>
            <person name="Turgeon B.G."/>
            <person name="de Wit P.J.G.M."/>
            <person name="Zhong S."/>
            <person name="Goodwin S.B."/>
            <person name="Grigoriev I.V."/>
        </authorList>
    </citation>
    <scope>NUCLEOTIDE SEQUENCE [LARGE SCALE GENOMIC DNA]</scope>
    <source>
        <strain evidence="2">NZE10 / CBS 128990</strain>
    </source>
</reference>
<sequence>MSAVLELDGTTHIVRYGMYDDEKEKCFVWVFRNGRRFIIDVSGGDVRGTPFYDIWRPLIEEVDPKSPAGRNWVERWHTLASCVITASLQKLRKLAPEQNHWTTLSDYLHTPSYRLQVVKQDGAENGVGAEVTKGPEDAPAYEFTPYDIDMFEGLPKDVSRVDSHQLVVLNHDTNWRVPPHQVKTSGGQVFRFKGCEKPTRTSETGELRCRSRDSIKCSLRLHESMQKLGLEPVPGLPAVTGIVLDIPVDQEPAPEKSYPKKLVAGILTSWTGSDTIRDLVRNAEASDADDLLNRSASWQIRVEDALNRLHAVGLSFCGSDGRTRISEHDIYIDEKDEAWLTTGISFVSEPRSGDDHQACIAADLKAVRELFNHWFRTELAKKKRT</sequence>
<dbReference type="eggNOG" id="ENOG502TJIC">
    <property type="taxonomic scope" value="Eukaryota"/>
</dbReference>
<dbReference type="AlphaFoldDB" id="N1PD74"/>
<accession>N1PD74</accession>
<protein>
    <submittedName>
        <fullName evidence="1">Uncharacterized protein</fullName>
    </submittedName>
</protein>
<keyword evidence="2" id="KW-1185">Reference proteome</keyword>
<evidence type="ECO:0000313" key="2">
    <source>
        <dbReference type="Proteomes" id="UP000016933"/>
    </source>
</evidence>
<dbReference type="OMA" id="PAGRNWV"/>
<dbReference type="EMBL" id="KB446544">
    <property type="protein sequence ID" value="EME40039.1"/>
    <property type="molecule type" value="Genomic_DNA"/>
</dbReference>
<evidence type="ECO:0000313" key="1">
    <source>
        <dbReference type="EMBL" id="EME40039.1"/>
    </source>
</evidence>
<reference evidence="2" key="1">
    <citation type="journal article" date="2012" name="PLoS Genet.">
        <title>The genomes of the fungal plant pathogens Cladosporium fulvum and Dothistroma septosporum reveal adaptation to different hosts and lifestyles but also signatures of common ancestry.</title>
        <authorList>
            <person name="de Wit P.J.G.M."/>
            <person name="van der Burgt A."/>
            <person name="Oekmen B."/>
            <person name="Stergiopoulos I."/>
            <person name="Abd-Elsalam K.A."/>
            <person name="Aerts A.L."/>
            <person name="Bahkali A.H."/>
            <person name="Beenen H.G."/>
            <person name="Chettri P."/>
            <person name="Cox M.P."/>
            <person name="Datema E."/>
            <person name="de Vries R.P."/>
            <person name="Dhillon B."/>
            <person name="Ganley A.R."/>
            <person name="Griffiths S.A."/>
            <person name="Guo Y."/>
            <person name="Hamelin R.C."/>
            <person name="Henrissat B."/>
            <person name="Kabir M.S."/>
            <person name="Jashni M.K."/>
            <person name="Kema G."/>
            <person name="Klaubauf S."/>
            <person name="Lapidus A."/>
            <person name="Levasseur A."/>
            <person name="Lindquist E."/>
            <person name="Mehrabi R."/>
            <person name="Ohm R.A."/>
            <person name="Owen T.J."/>
            <person name="Salamov A."/>
            <person name="Schwelm A."/>
            <person name="Schijlen E."/>
            <person name="Sun H."/>
            <person name="van den Burg H.A."/>
            <person name="van Ham R.C.H.J."/>
            <person name="Zhang S."/>
            <person name="Goodwin S.B."/>
            <person name="Grigoriev I.V."/>
            <person name="Collemare J."/>
            <person name="Bradshaw R.E."/>
        </authorList>
    </citation>
    <scope>NUCLEOTIDE SEQUENCE [LARGE SCALE GENOMIC DNA]</scope>
    <source>
        <strain evidence="2">NZE10 / CBS 128990</strain>
    </source>
</reference>
<proteinExistence type="predicted"/>
<gene>
    <name evidence="1" type="ORF">DOTSEDRAFT_82747</name>
</gene>
<name>N1PD74_DOTSN</name>
<dbReference type="Proteomes" id="UP000016933">
    <property type="component" value="Unassembled WGS sequence"/>
</dbReference>
<organism evidence="1 2">
    <name type="scientific">Dothistroma septosporum (strain NZE10 / CBS 128990)</name>
    <name type="common">Red band needle blight fungus</name>
    <name type="synonym">Mycosphaerella pini</name>
    <dbReference type="NCBI Taxonomy" id="675120"/>
    <lineage>
        <taxon>Eukaryota</taxon>
        <taxon>Fungi</taxon>
        <taxon>Dikarya</taxon>
        <taxon>Ascomycota</taxon>
        <taxon>Pezizomycotina</taxon>
        <taxon>Dothideomycetes</taxon>
        <taxon>Dothideomycetidae</taxon>
        <taxon>Mycosphaerellales</taxon>
        <taxon>Mycosphaerellaceae</taxon>
        <taxon>Dothistroma</taxon>
    </lineage>
</organism>